<keyword evidence="2" id="KW-0963">Cytoplasm</keyword>
<sequence length="118" mass="13475">MSDPRDIDEDAILKGLSPEELDQLEYELQEMDPEVTLGLECHAAAGFRQRDQTKKSPTGPYDRDALMQHLEKSAMEHPDRDDLVPFTGEKKGKAFIPKTKKEIPASEQIVLEPSWRRL</sequence>
<comment type="caution">
    <text evidence="3">The sequence shown here is derived from an EMBL/GenBank/DDBJ whole genome shotgun (WGS) entry which is preliminary data.</text>
</comment>
<dbReference type="Pfam" id="PF03250">
    <property type="entry name" value="Tropomodulin"/>
    <property type="match status" value="1"/>
</dbReference>
<dbReference type="PANTHER" id="PTHR10901">
    <property type="entry name" value="TROPOMODULIN"/>
    <property type="match status" value="1"/>
</dbReference>
<dbReference type="InterPro" id="IPR004934">
    <property type="entry name" value="TMOD"/>
</dbReference>
<dbReference type="GO" id="GO:0005523">
    <property type="term" value="F:tropomyosin binding"/>
    <property type="evidence" value="ECO:0007669"/>
    <property type="project" value="InterPro"/>
</dbReference>
<gene>
    <name evidence="3" type="ORF">WMY93_026174</name>
</gene>
<protein>
    <recommendedName>
        <fullName evidence="5">Tropomodulin 1</fullName>
    </recommendedName>
</protein>
<name>A0AAW0N180_9GOBI</name>
<dbReference type="PANTHER" id="PTHR10901:SF9">
    <property type="entry name" value="TROPOMODULIN-4"/>
    <property type="match status" value="1"/>
</dbReference>
<dbReference type="Proteomes" id="UP001460270">
    <property type="component" value="Unassembled WGS sequence"/>
</dbReference>
<evidence type="ECO:0000256" key="2">
    <source>
        <dbReference type="ARBA" id="ARBA00022490"/>
    </source>
</evidence>
<organism evidence="3 4">
    <name type="scientific">Mugilogobius chulae</name>
    <name type="common">yellowstripe goby</name>
    <dbReference type="NCBI Taxonomy" id="88201"/>
    <lineage>
        <taxon>Eukaryota</taxon>
        <taxon>Metazoa</taxon>
        <taxon>Chordata</taxon>
        <taxon>Craniata</taxon>
        <taxon>Vertebrata</taxon>
        <taxon>Euteleostomi</taxon>
        <taxon>Actinopterygii</taxon>
        <taxon>Neopterygii</taxon>
        <taxon>Teleostei</taxon>
        <taxon>Neoteleostei</taxon>
        <taxon>Acanthomorphata</taxon>
        <taxon>Gobiaria</taxon>
        <taxon>Gobiiformes</taxon>
        <taxon>Gobioidei</taxon>
        <taxon>Gobiidae</taxon>
        <taxon>Gobionellinae</taxon>
        <taxon>Mugilogobius</taxon>
    </lineage>
</organism>
<dbReference type="GO" id="GO:0006936">
    <property type="term" value="P:muscle contraction"/>
    <property type="evidence" value="ECO:0007669"/>
    <property type="project" value="TreeGrafter"/>
</dbReference>
<dbReference type="GO" id="GO:0005865">
    <property type="term" value="C:striated muscle thin filament"/>
    <property type="evidence" value="ECO:0007669"/>
    <property type="project" value="TreeGrafter"/>
</dbReference>
<dbReference type="GO" id="GO:0051694">
    <property type="term" value="P:pointed-end actin filament capping"/>
    <property type="evidence" value="ECO:0007669"/>
    <property type="project" value="InterPro"/>
</dbReference>
<evidence type="ECO:0000313" key="3">
    <source>
        <dbReference type="EMBL" id="KAK7886553.1"/>
    </source>
</evidence>
<evidence type="ECO:0008006" key="5">
    <source>
        <dbReference type="Google" id="ProtNLM"/>
    </source>
</evidence>
<accession>A0AAW0N180</accession>
<evidence type="ECO:0000313" key="4">
    <source>
        <dbReference type="Proteomes" id="UP001460270"/>
    </source>
</evidence>
<reference evidence="4" key="1">
    <citation type="submission" date="2024-04" db="EMBL/GenBank/DDBJ databases">
        <title>Salinicola lusitanus LLJ914,a marine bacterium isolated from the Okinawa Trough.</title>
        <authorList>
            <person name="Li J."/>
        </authorList>
    </citation>
    <scope>NUCLEOTIDE SEQUENCE [LARGE SCALE GENOMIC DNA]</scope>
</reference>
<comment type="subcellular location">
    <subcellularLocation>
        <location evidence="1">Cytoplasm</location>
    </subcellularLocation>
</comment>
<dbReference type="GO" id="GO:0007015">
    <property type="term" value="P:actin filament organization"/>
    <property type="evidence" value="ECO:0007669"/>
    <property type="project" value="TreeGrafter"/>
</dbReference>
<keyword evidence="4" id="KW-1185">Reference proteome</keyword>
<dbReference type="GO" id="GO:0030239">
    <property type="term" value="P:myofibril assembly"/>
    <property type="evidence" value="ECO:0007669"/>
    <property type="project" value="TreeGrafter"/>
</dbReference>
<evidence type="ECO:0000256" key="1">
    <source>
        <dbReference type="ARBA" id="ARBA00004496"/>
    </source>
</evidence>
<dbReference type="EMBL" id="JBBPFD010000019">
    <property type="protein sequence ID" value="KAK7886553.1"/>
    <property type="molecule type" value="Genomic_DNA"/>
</dbReference>
<dbReference type="AlphaFoldDB" id="A0AAW0N180"/>
<proteinExistence type="predicted"/>